<gene>
    <name evidence="3" type="ORF">SHI21_14265</name>
</gene>
<comment type="caution">
    <text evidence="3">The sequence shown here is derived from an EMBL/GenBank/DDBJ whole genome shotgun (WGS) entry which is preliminary data.</text>
</comment>
<sequence length="96" mass="10319">MQNDTFLNDSGKAMPVREGSTTKAIEHQTIKIPSSYFLAAAGGAVAVSLGLAVMSKRKGWANFVGSWVPSLLLLGVYNKIVKTHGSDKTEVPSRFH</sequence>
<feature type="transmembrane region" description="Helical" evidence="2">
    <location>
        <begin position="60"/>
        <end position="78"/>
    </location>
</feature>
<keyword evidence="4" id="KW-1185">Reference proteome</keyword>
<dbReference type="EMBL" id="JAYGJQ010000002">
    <property type="protein sequence ID" value="MEA9357387.1"/>
    <property type="molecule type" value="Genomic_DNA"/>
</dbReference>
<keyword evidence="2" id="KW-0472">Membrane</keyword>
<accession>A0ABU5VWR6</accession>
<keyword evidence="2" id="KW-0812">Transmembrane</keyword>
<dbReference type="RefSeq" id="WP_323577382.1">
    <property type="nucleotide sequence ID" value="NZ_JAYGJQ010000002.1"/>
</dbReference>
<evidence type="ECO:0000313" key="3">
    <source>
        <dbReference type="EMBL" id="MEA9357387.1"/>
    </source>
</evidence>
<evidence type="ECO:0000313" key="4">
    <source>
        <dbReference type="Proteomes" id="UP001302274"/>
    </source>
</evidence>
<reference evidence="3 4" key="1">
    <citation type="submission" date="2023-11" db="EMBL/GenBank/DDBJ databases">
        <title>A Novel Polar Bacteriovorax (B. antarcticus) Isolated from the Biocrust in Antarctica.</title>
        <authorList>
            <person name="Mun W."/>
            <person name="Choi S.Y."/>
            <person name="Mitchell R.J."/>
        </authorList>
    </citation>
    <scope>NUCLEOTIDE SEQUENCE [LARGE SCALE GENOMIC DNA]</scope>
    <source>
        <strain evidence="3 4">PP10</strain>
    </source>
</reference>
<proteinExistence type="predicted"/>
<evidence type="ECO:0000256" key="1">
    <source>
        <dbReference type="SAM" id="MobiDB-lite"/>
    </source>
</evidence>
<protein>
    <submittedName>
        <fullName evidence="3">Uncharacterized protein</fullName>
    </submittedName>
</protein>
<name>A0ABU5VWR6_9BACT</name>
<keyword evidence="2" id="KW-1133">Transmembrane helix</keyword>
<evidence type="ECO:0000256" key="2">
    <source>
        <dbReference type="SAM" id="Phobius"/>
    </source>
</evidence>
<dbReference type="Proteomes" id="UP001302274">
    <property type="component" value="Unassembled WGS sequence"/>
</dbReference>
<organism evidence="3 4">
    <name type="scientific">Bacteriovorax antarcticus</name>
    <dbReference type="NCBI Taxonomy" id="3088717"/>
    <lineage>
        <taxon>Bacteria</taxon>
        <taxon>Pseudomonadati</taxon>
        <taxon>Bdellovibrionota</taxon>
        <taxon>Bacteriovoracia</taxon>
        <taxon>Bacteriovoracales</taxon>
        <taxon>Bacteriovoracaceae</taxon>
        <taxon>Bacteriovorax</taxon>
    </lineage>
</organism>
<feature type="region of interest" description="Disordered" evidence="1">
    <location>
        <begin position="1"/>
        <end position="20"/>
    </location>
</feature>
<feature type="transmembrane region" description="Helical" evidence="2">
    <location>
        <begin position="36"/>
        <end position="54"/>
    </location>
</feature>